<dbReference type="Pfam" id="PF26485">
    <property type="entry name" value="DUF8156"/>
    <property type="match status" value="1"/>
</dbReference>
<evidence type="ECO:0000259" key="1">
    <source>
        <dbReference type="Pfam" id="PF26485"/>
    </source>
</evidence>
<sequence>MGKTNPTYRDTLSKFENDWAPYRRALRLEYQGHFDRLFDQARNFADAGGIQNHRDPMMTHLVSILLAQECRIAELEERLESDGQ</sequence>
<protein>
    <recommendedName>
        <fullName evidence="1">DUF8156 domain-containing protein</fullName>
    </recommendedName>
</protein>
<evidence type="ECO:0000313" key="2">
    <source>
        <dbReference type="EMBL" id="QSX00889.1"/>
    </source>
</evidence>
<dbReference type="Proteomes" id="UP000663203">
    <property type="component" value="Chromosome"/>
</dbReference>
<dbReference type="InterPro" id="IPR058469">
    <property type="entry name" value="DUF8156"/>
</dbReference>
<reference evidence="2 3" key="1">
    <citation type="submission" date="2021-03" db="EMBL/GenBank/DDBJ databases">
        <title>Haloterrigena longa sp. nov. and Haloterrigena limicola sp. nov., extremely halophilic archaea isolated from a salt lake.</title>
        <authorList>
            <person name="Henglin C."/>
        </authorList>
    </citation>
    <scope>NUCLEOTIDE SEQUENCE [LARGE SCALE GENOMIC DNA]</scope>
    <source>
        <strain evidence="2 3">KZCA68</strain>
    </source>
</reference>
<feature type="domain" description="DUF8156" evidence="1">
    <location>
        <begin position="1"/>
        <end position="80"/>
    </location>
</feature>
<name>A0A8A2VS75_9EURY</name>
<dbReference type="AlphaFoldDB" id="A0A8A2VS75"/>
<accession>A0A8A2VS75</accession>
<proteinExistence type="predicted"/>
<dbReference type="GeneID" id="63187239"/>
<keyword evidence="3" id="KW-1185">Reference proteome</keyword>
<gene>
    <name evidence="2" type="ORF">J0X25_08000</name>
</gene>
<dbReference type="RefSeq" id="WP_207290605.1">
    <property type="nucleotide sequence ID" value="NZ_CP071462.1"/>
</dbReference>
<dbReference type="KEGG" id="hakz:J0X25_08000"/>
<evidence type="ECO:0000313" key="3">
    <source>
        <dbReference type="Proteomes" id="UP000663203"/>
    </source>
</evidence>
<dbReference type="EMBL" id="CP071462">
    <property type="protein sequence ID" value="QSX00889.1"/>
    <property type="molecule type" value="Genomic_DNA"/>
</dbReference>
<organism evidence="2 3">
    <name type="scientific">Haloterrigena alkaliphila</name>
    <dbReference type="NCBI Taxonomy" id="2816475"/>
    <lineage>
        <taxon>Archaea</taxon>
        <taxon>Methanobacteriati</taxon>
        <taxon>Methanobacteriota</taxon>
        <taxon>Stenosarchaea group</taxon>
        <taxon>Halobacteria</taxon>
        <taxon>Halobacteriales</taxon>
        <taxon>Natrialbaceae</taxon>
        <taxon>Haloterrigena</taxon>
    </lineage>
</organism>